<gene>
    <name evidence="2" type="ORF">V8G54_024937</name>
</gene>
<dbReference type="AlphaFoldDB" id="A0AAQ3N871"/>
<feature type="compositionally biased region" description="Polar residues" evidence="1">
    <location>
        <begin position="11"/>
        <end position="21"/>
    </location>
</feature>
<feature type="region of interest" description="Disordered" evidence="1">
    <location>
        <begin position="1"/>
        <end position="22"/>
    </location>
</feature>
<evidence type="ECO:0000256" key="1">
    <source>
        <dbReference type="SAM" id="MobiDB-lite"/>
    </source>
</evidence>
<keyword evidence="3" id="KW-1185">Reference proteome</keyword>
<evidence type="ECO:0000313" key="3">
    <source>
        <dbReference type="Proteomes" id="UP001374535"/>
    </source>
</evidence>
<proteinExistence type="predicted"/>
<dbReference type="Proteomes" id="UP001374535">
    <property type="component" value="Chromosome 7"/>
</dbReference>
<protein>
    <submittedName>
        <fullName evidence="2">Uncharacterized protein</fullName>
    </submittedName>
</protein>
<organism evidence="2 3">
    <name type="scientific">Vigna mungo</name>
    <name type="common">Black gram</name>
    <name type="synonym">Phaseolus mungo</name>
    <dbReference type="NCBI Taxonomy" id="3915"/>
    <lineage>
        <taxon>Eukaryota</taxon>
        <taxon>Viridiplantae</taxon>
        <taxon>Streptophyta</taxon>
        <taxon>Embryophyta</taxon>
        <taxon>Tracheophyta</taxon>
        <taxon>Spermatophyta</taxon>
        <taxon>Magnoliopsida</taxon>
        <taxon>eudicotyledons</taxon>
        <taxon>Gunneridae</taxon>
        <taxon>Pentapetalae</taxon>
        <taxon>rosids</taxon>
        <taxon>fabids</taxon>
        <taxon>Fabales</taxon>
        <taxon>Fabaceae</taxon>
        <taxon>Papilionoideae</taxon>
        <taxon>50 kb inversion clade</taxon>
        <taxon>NPAAA clade</taxon>
        <taxon>indigoferoid/millettioid clade</taxon>
        <taxon>Phaseoleae</taxon>
        <taxon>Vigna</taxon>
    </lineage>
</organism>
<evidence type="ECO:0000313" key="2">
    <source>
        <dbReference type="EMBL" id="WVZ04131.1"/>
    </source>
</evidence>
<name>A0AAQ3N871_VIGMU</name>
<sequence>MANHYDKTRSGKFSTLSTSRSGNHKPFLGRCQCCNVKGHVLSQCHTFKQQHPGVPMPPSSSSANPRQVQVHTATVGTSQNNFLVDSGATHHVTNDLDNLAPHHPYTGLNITHSGTLLLNDLSLSHTLCVPSIQQKILFVSQLTKQTNSAVVFFPNSFYAHVWMDYISGQPTLHLSIVSARTSLLHGTIDLGIPPLSSSHIFSSIFLWVQTNSNNQIATHVKLIKVISFPFNESTLK</sequence>
<accession>A0AAQ3N871</accession>
<reference evidence="2 3" key="1">
    <citation type="journal article" date="2023" name="Life. Sci Alliance">
        <title>Evolutionary insights into 3D genome organization and epigenetic landscape of Vigna mungo.</title>
        <authorList>
            <person name="Junaid A."/>
            <person name="Singh B."/>
            <person name="Bhatia S."/>
        </authorList>
    </citation>
    <scope>NUCLEOTIDE SEQUENCE [LARGE SCALE GENOMIC DNA]</scope>
    <source>
        <strain evidence="2">Urdbean</strain>
    </source>
</reference>
<dbReference type="EMBL" id="CP144694">
    <property type="protein sequence ID" value="WVZ04131.1"/>
    <property type="molecule type" value="Genomic_DNA"/>
</dbReference>